<accession>A0ABR1LQ81</accession>
<dbReference type="Gene3D" id="3.30.710.10">
    <property type="entry name" value="Potassium Channel Kv1.1, Chain A"/>
    <property type="match status" value="1"/>
</dbReference>
<dbReference type="RefSeq" id="XP_066655051.1">
    <property type="nucleotide sequence ID" value="XM_066804009.1"/>
</dbReference>
<gene>
    <name evidence="2" type="ORF">J3D65DRAFT_695768</name>
</gene>
<dbReference type="Pfam" id="PF00651">
    <property type="entry name" value="BTB"/>
    <property type="match status" value="1"/>
</dbReference>
<comment type="caution">
    <text evidence="2">The sequence shown here is derived from an EMBL/GenBank/DDBJ whole genome shotgun (WGS) entry which is preliminary data.</text>
</comment>
<name>A0ABR1LQ81_9PEZI</name>
<evidence type="ECO:0000313" key="3">
    <source>
        <dbReference type="Proteomes" id="UP001360953"/>
    </source>
</evidence>
<evidence type="ECO:0000313" key="2">
    <source>
        <dbReference type="EMBL" id="KAK7536900.1"/>
    </source>
</evidence>
<dbReference type="InterPro" id="IPR011333">
    <property type="entry name" value="SKP1/BTB/POZ_sf"/>
</dbReference>
<dbReference type="InterPro" id="IPR000210">
    <property type="entry name" value="BTB/POZ_dom"/>
</dbReference>
<reference evidence="2 3" key="1">
    <citation type="submission" date="2024-04" db="EMBL/GenBank/DDBJ databases">
        <title>Phyllosticta paracitricarpa is synonymous to the EU quarantine fungus P. citricarpa based on phylogenomic analyses.</title>
        <authorList>
            <consortium name="Lawrence Berkeley National Laboratory"/>
            <person name="Van ingen-buijs V.A."/>
            <person name="Van westerhoven A.C."/>
            <person name="Haridas S."/>
            <person name="Skiadas P."/>
            <person name="Martin F."/>
            <person name="Groenewald J.Z."/>
            <person name="Crous P.W."/>
            <person name="Seidl M.F."/>
        </authorList>
    </citation>
    <scope>NUCLEOTIDE SEQUENCE [LARGE SCALE GENOMIC DNA]</scope>
    <source>
        <strain evidence="2 3">CPC 17464</strain>
    </source>
</reference>
<dbReference type="PROSITE" id="PS50097">
    <property type="entry name" value="BTB"/>
    <property type="match status" value="1"/>
</dbReference>
<dbReference type="GeneID" id="92036915"/>
<keyword evidence="3" id="KW-1185">Reference proteome</keyword>
<protein>
    <recommendedName>
        <fullName evidence="1">BTB domain-containing protein</fullName>
    </recommendedName>
</protein>
<dbReference type="Proteomes" id="UP001360953">
    <property type="component" value="Unassembled WGS sequence"/>
</dbReference>
<dbReference type="SUPFAM" id="SSF54695">
    <property type="entry name" value="POZ domain"/>
    <property type="match status" value="1"/>
</dbReference>
<evidence type="ECO:0000259" key="1">
    <source>
        <dbReference type="PROSITE" id="PS50097"/>
    </source>
</evidence>
<feature type="domain" description="BTB" evidence="1">
    <location>
        <begin position="30"/>
        <end position="102"/>
    </location>
</feature>
<dbReference type="CDD" id="cd18186">
    <property type="entry name" value="BTB_POZ_ZBTB_KLHL-like"/>
    <property type="match status" value="1"/>
</dbReference>
<dbReference type="EMBL" id="JBBPEH010000006">
    <property type="protein sequence ID" value="KAK7536900.1"/>
    <property type="molecule type" value="Genomic_DNA"/>
</dbReference>
<organism evidence="2 3">
    <name type="scientific">Phyllosticta citribraziliensis</name>
    <dbReference type="NCBI Taxonomy" id="989973"/>
    <lineage>
        <taxon>Eukaryota</taxon>
        <taxon>Fungi</taxon>
        <taxon>Dikarya</taxon>
        <taxon>Ascomycota</taxon>
        <taxon>Pezizomycotina</taxon>
        <taxon>Dothideomycetes</taxon>
        <taxon>Dothideomycetes incertae sedis</taxon>
        <taxon>Botryosphaeriales</taxon>
        <taxon>Phyllostictaceae</taxon>
        <taxon>Phyllosticta</taxon>
    </lineage>
</organism>
<sequence>MDIPLAERPQPSAMDQMIDSPFLFLNDQFADVEIIADDRSFGRAHKVVLYNRSSKLREILDKDIDTHQIDLGFLWKGSVLTRKKLIGAFLEAIYTGRLHPKLKSSFEPTQNGDPSIIHLSTRLLIYNCGHTAGASLLQSAAAENFKQHFNSIDMETDPNLSSYESLIKRLYGTSGRLDGANLPADKDKHGIRDFFKKHHLPGASKYLSRQKTEELVKKCPKFAVDFYRSIAPDLSTITWREDNTNIEHEEEGRDVKRRRFQ</sequence>
<proteinExistence type="predicted"/>